<accession>A0A397T5I6</accession>
<organism evidence="1 2">
    <name type="scientific">Glomus cerebriforme</name>
    <dbReference type="NCBI Taxonomy" id="658196"/>
    <lineage>
        <taxon>Eukaryota</taxon>
        <taxon>Fungi</taxon>
        <taxon>Fungi incertae sedis</taxon>
        <taxon>Mucoromycota</taxon>
        <taxon>Glomeromycotina</taxon>
        <taxon>Glomeromycetes</taxon>
        <taxon>Glomerales</taxon>
        <taxon>Glomeraceae</taxon>
        <taxon>Glomus</taxon>
    </lineage>
</organism>
<dbReference type="EMBL" id="QKYT01000104">
    <property type="protein sequence ID" value="RIA93433.1"/>
    <property type="molecule type" value="Genomic_DNA"/>
</dbReference>
<evidence type="ECO:0008006" key="3">
    <source>
        <dbReference type="Google" id="ProtNLM"/>
    </source>
</evidence>
<proteinExistence type="predicted"/>
<evidence type="ECO:0000313" key="2">
    <source>
        <dbReference type="Proteomes" id="UP000265703"/>
    </source>
</evidence>
<comment type="caution">
    <text evidence="1">The sequence shown here is derived from an EMBL/GenBank/DDBJ whole genome shotgun (WGS) entry which is preliminary data.</text>
</comment>
<name>A0A397T5I6_9GLOM</name>
<dbReference type="AlphaFoldDB" id="A0A397T5I6"/>
<dbReference type="Proteomes" id="UP000265703">
    <property type="component" value="Unassembled WGS sequence"/>
</dbReference>
<evidence type="ECO:0000313" key="1">
    <source>
        <dbReference type="EMBL" id="RIA93433.1"/>
    </source>
</evidence>
<keyword evidence="2" id="KW-1185">Reference proteome</keyword>
<gene>
    <name evidence="1" type="ORF">C1645_819403</name>
</gene>
<protein>
    <recommendedName>
        <fullName evidence="3">F-box domain-containing protein</fullName>
    </recommendedName>
</protein>
<sequence length="540" mass="64710">MATNSLPEDCFYEIFKNIKDMETLYNCLFVNRLICRIIIPFLYQKPFSKINHFKQYYCLINTYLFCIDEEEKDYLHKNSIKITKKTISLFDYAKYLEIIPDLTYAVECWFIYHLGDLNEDQNYNYENDIQLDNNKLSLQEILLHLFLRKVKKCKELNIQSNLFNNFLFNSKFFKKIIINYSDLISLHLLCNNFNDLNNLKEELFHNFISIITNNCFNIKKLKITTIDYYYNYNFQELIKILIKNQKYFKILYLSYPNQILLNNLLKIIKSKKHTITHICIKNIIINNNMINDNIFGSIAICENLEKLEFINCDSLNININDNRILNRFSLKELIIHHNANSNFLDNPLICKFGHSLYNLSLHKVSPYIMQQISRYCLNLRILKIVCNYLVFSSYTYLKSMKIEEFTIYLEKSLLFYDNYIYILRMLSLNLPESLNSFTIEEKVPKYTKLLDNDYIAPKYLENFLNNCKVNLITLNFNIYIRYEILEKVLDYIEKRKSLKYLGIRSPPGSFWFKGNKNIGKQILTKIENNNVKIITIRKDE</sequence>
<dbReference type="STRING" id="658196.A0A397T5I6"/>
<dbReference type="OrthoDB" id="2422086at2759"/>
<reference evidence="1 2" key="1">
    <citation type="submission" date="2018-06" db="EMBL/GenBank/DDBJ databases">
        <title>Comparative genomics reveals the genomic features of Rhizophagus irregularis, R. cerebriforme, R. diaphanum and Gigaspora rosea, and their symbiotic lifestyle signature.</title>
        <authorList>
            <person name="Morin E."/>
            <person name="San Clemente H."/>
            <person name="Chen E.C.H."/>
            <person name="De La Providencia I."/>
            <person name="Hainaut M."/>
            <person name="Kuo A."/>
            <person name="Kohler A."/>
            <person name="Murat C."/>
            <person name="Tang N."/>
            <person name="Roy S."/>
            <person name="Loubradou J."/>
            <person name="Henrissat B."/>
            <person name="Grigoriev I.V."/>
            <person name="Corradi N."/>
            <person name="Roux C."/>
            <person name="Martin F.M."/>
        </authorList>
    </citation>
    <scope>NUCLEOTIDE SEQUENCE [LARGE SCALE GENOMIC DNA]</scope>
    <source>
        <strain evidence="1 2">DAOM 227022</strain>
    </source>
</reference>
<dbReference type="SUPFAM" id="SSF52047">
    <property type="entry name" value="RNI-like"/>
    <property type="match status" value="1"/>
</dbReference>